<dbReference type="AlphaFoldDB" id="A0A2U2NCD9"/>
<accession>A0A2U2NCD9</accession>
<sequence length="334" mass="38780">MVDPTGYLTGIYGRDVAVSPVRDMRRRLPLYLSSRRRFRTMSLYGVRFLIVEESIIRFNAKELHRDARQLEEYTGLPVVYLFPSTTAYQRRTMLEKNIPFIIDGRQINIPRLASSLTRLPETPEKESELLSPMEQQTWLYLLYHGQPIQQSALAERLDVPPGYISRTASRLENLRLITRTRQGHNAYLEPNTSGMTRIQLLKYYWDILRPPILRADILTGPITPPMITAGETALAERTMLANPPRRTYAAPRGWYKTHRDDYVRYREQDQLVPATAFVLETWRYDPHPLANACGQPGLADPISVALCFNGHPDERIQQSVERIIEDLTDRWKER</sequence>
<dbReference type="InterPro" id="IPR036390">
    <property type="entry name" value="WH_DNA-bd_sf"/>
</dbReference>
<organism evidence="2 3">
    <name type="scientific">Bifidobacterium callitrichidarum</name>
    <dbReference type="NCBI Taxonomy" id="2052941"/>
    <lineage>
        <taxon>Bacteria</taxon>
        <taxon>Bacillati</taxon>
        <taxon>Actinomycetota</taxon>
        <taxon>Actinomycetes</taxon>
        <taxon>Bifidobacteriales</taxon>
        <taxon>Bifidobacteriaceae</taxon>
        <taxon>Bifidobacterium</taxon>
    </lineage>
</organism>
<reference evidence="2 3" key="1">
    <citation type="journal article" date="2018" name="Int. J. Syst. Evol. Microbiol.">
        <title>Bifidobacterium callitrichidarum sp. nov. from the faeces of the emperor tamarin (Saguinus imperator).</title>
        <authorList>
            <person name="Modesto M."/>
            <person name="Michelini S."/>
            <person name="Sansosti M.C."/>
            <person name="De Filippo C."/>
            <person name="Cavalieri D."/>
            <person name="Qvirist L."/>
            <person name="Andlid T."/>
            <person name="Spiezio C."/>
            <person name="Sandri C."/>
            <person name="Pascarelli S."/>
            <person name="Sgorbati B."/>
            <person name="Mattarelli P."/>
        </authorList>
    </citation>
    <scope>NUCLEOTIDE SEQUENCE [LARGE SCALE GENOMIC DNA]</scope>
    <source>
        <strain evidence="2 3">TRI 5</strain>
    </source>
</reference>
<dbReference type="Pfam" id="PF12802">
    <property type="entry name" value="MarR_2"/>
    <property type="match status" value="1"/>
</dbReference>
<evidence type="ECO:0000313" key="2">
    <source>
        <dbReference type="EMBL" id="PWG66750.1"/>
    </source>
</evidence>
<dbReference type="OrthoDB" id="2004745at2"/>
<dbReference type="Proteomes" id="UP000245876">
    <property type="component" value="Unassembled WGS sequence"/>
</dbReference>
<keyword evidence="3" id="KW-1185">Reference proteome</keyword>
<proteinExistence type="predicted"/>
<protein>
    <recommendedName>
        <fullName evidence="1">HTH marR-type domain-containing protein</fullName>
    </recommendedName>
</protein>
<dbReference type="InterPro" id="IPR036388">
    <property type="entry name" value="WH-like_DNA-bd_sf"/>
</dbReference>
<evidence type="ECO:0000259" key="1">
    <source>
        <dbReference type="Pfam" id="PF12802"/>
    </source>
</evidence>
<dbReference type="InterPro" id="IPR000835">
    <property type="entry name" value="HTH_MarR-typ"/>
</dbReference>
<dbReference type="GO" id="GO:0003700">
    <property type="term" value="F:DNA-binding transcription factor activity"/>
    <property type="evidence" value="ECO:0007669"/>
    <property type="project" value="InterPro"/>
</dbReference>
<feature type="domain" description="HTH marR-type" evidence="1">
    <location>
        <begin position="139"/>
        <end position="184"/>
    </location>
</feature>
<dbReference type="SUPFAM" id="SSF46785">
    <property type="entry name" value="Winged helix' DNA-binding domain"/>
    <property type="match status" value="1"/>
</dbReference>
<comment type="caution">
    <text evidence="2">The sequence shown here is derived from an EMBL/GenBank/DDBJ whole genome shotgun (WGS) entry which is preliminary data.</text>
</comment>
<gene>
    <name evidence="2" type="ORF">DF196_02270</name>
</gene>
<name>A0A2U2NCD9_9BIFI</name>
<dbReference type="EMBL" id="QFFM01000003">
    <property type="protein sequence ID" value="PWG66750.1"/>
    <property type="molecule type" value="Genomic_DNA"/>
</dbReference>
<dbReference type="RefSeq" id="WP_109056319.1">
    <property type="nucleotide sequence ID" value="NZ_QFFM01000003.1"/>
</dbReference>
<evidence type="ECO:0000313" key="3">
    <source>
        <dbReference type="Proteomes" id="UP000245876"/>
    </source>
</evidence>
<dbReference type="Gene3D" id="1.10.10.10">
    <property type="entry name" value="Winged helix-like DNA-binding domain superfamily/Winged helix DNA-binding domain"/>
    <property type="match status" value="1"/>
</dbReference>